<reference evidence="3" key="1">
    <citation type="journal article" date="2020" name="Nature">
        <title>Giant virus diversity and host interactions through global metagenomics.</title>
        <authorList>
            <person name="Schulz F."/>
            <person name="Roux S."/>
            <person name="Paez-Espino D."/>
            <person name="Jungbluth S."/>
            <person name="Walsh D.A."/>
            <person name="Denef V.J."/>
            <person name="McMahon K.D."/>
            <person name="Konstantinidis K.T."/>
            <person name="Eloe-Fadrosh E.A."/>
            <person name="Kyrpides N.C."/>
            <person name="Woyke T."/>
        </authorList>
    </citation>
    <scope>NUCLEOTIDE SEQUENCE</scope>
    <source>
        <strain evidence="3">GVMAG-S-ERX555967-130</strain>
    </source>
</reference>
<dbReference type="InterPro" id="IPR049809">
    <property type="entry name" value="YehF/YfeS-like_WGR"/>
</dbReference>
<sequence>MAKTKKRTVRKSKKKTQKRGRKTYYGIKNNKVIELYPHKIKKSIGRHKYIILWKTTKENLPGKTFHGKFYKSKEEAMENIKQEKQTGGKSKKKTKSNSAYFEYKSIFGSSNKFWRIVKDGTKITTHYGKIGSLGRMTTKDYGSKVDVTYDKLIESKKKKGYVEGFDYGDEKPKPPTKIQREYVKVCRKTEKNSKLNPGSRNFDCEGMLDREDNTLQLMTDWYKDAMKKGDFDWSKYEKHLKRK</sequence>
<feature type="domain" description="WGR" evidence="2">
    <location>
        <begin position="99"/>
        <end position="163"/>
    </location>
</feature>
<organism evidence="3">
    <name type="scientific">viral metagenome</name>
    <dbReference type="NCBI Taxonomy" id="1070528"/>
    <lineage>
        <taxon>unclassified sequences</taxon>
        <taxon>metagenomes</taxon>
        <taxon>organismal metagenomes</taxon>
    </lineage>
</organism>
<accession>A0A6C0F534</accession>
<dbReference type="InterPro" id="IPR008893">
    <property type="entry name" value="WGR_domain"/>
</dbReference>
<dbReference type="Gene3D" id="2.20.140.10">
    <property type="entry name" value="WGR domain"/>
    <property type="match status" value="1"/>
</dbReference>
<evidence type="ECO:0000313" key="3">
    <source>
        <dbReference type="EMBL" id="QHT36678.1"/>
    </source>
</evidence>
<dbReference type="EMBL" id="MN738786">
    <property type="protein sequence ID" value="QHT36678.1"/>
    <property type="molecule type" value="Genomic_DNA"/>
</dbReference>
<name>A0A6C0F534_9ZZZZ</name>
<evidence type="ECO:0000256" key="1">
    <source>
        <dbReference type="SAM" id="MobiDB-lite"/>
    </source>
</evidence>
<dbReference type="Pfam" id="PF05406">
    <property type="entry name" value="WGR"/>
    <property type="match status" value="1"/>
</dbReference>
<protein>
    <recommendedName>
        <fullName evidence="2">WGR domain-containing protein</fullName>
    </recommendedName>
</protein>
<dbReference type="CDD" id="cd07996">
    <property type="entry name" value="WGR_MMR_like"/>
    <property type="match status" value="1"/>
</dbReference>
<proteinExistence type="predicted"/>
<evidence type="ECO:0000259" key="2">
    <source>
        <dbReference type="Pfam" id="PF05406"/>
    </source>
</evidence>
<dbReference type="AlphaFoldDB" id="A0A6C0F534"/>
<feature type="region of interest" description="Disordered" evidence="1">
    <location>
        <begin position="1"/>
        <end position="23"/>
    </location>
</feature>
<feature type="compositionally biased region" description="Basic residues" evidence="1">
    <location>
        <begin position="1"/>
        <end position="22"/>
    </location>
</feature>